<dbReference type="Gene3D" id="3.40.800.20">
    <property type="entry name" value="Histone deacetylase domain"/>
    <property type="match status" value="1"/>
</dbReference>
<dbReference type="InterPro" id="IPR000286">
    <property type="entry name" value="HDACs"/>
</dbReference>
<dbReference type="AlphaFoldDB" id="A0A671LGT6"/>
<reference evidence="2" key="2">
    <citation type="submission" date="2025-09" db="UniProtKB">
        <authorList>
            <consortium name="Ensembl"/>
        </authorList>
    </citation>
    <scope>IDENTIFICATION</scope>
</reference>
<evidence type="ECO:0000313" key="3">
    <source>
        <dbReference type="Proteomes" id="UP000472260"/>
    </source>
</evidence>
<dbReference type="GO" id="GO:0004407">
    <property type="term" value="F:histone deacetylase activity"/>
    <property type="evidence" value="ECO:0007669"/>
    <property type="project" value="TreeGrafter"/>
</dbReference>
<dbReference type="Pfam" id="PF00850">
    <property type="entry name" value="Hist_deacetyl"/>
    <property type="match status" value="1"/>
</dbReference>
<dbReference type="PANTHER" id="PTHR10625">
    <property type="entry name" value="HISTONE DEACETYLASE HDAC1-RELATED"/>
    <property type="match status" value="1"/>
</dbReference>
<evidence type="ECO:0000259" key="1">
    <source>
        <dbReference type="Pfam" id="PF00850"/>
    </source>
</evidence>
<dbReference type="Ensembl" id="ENSSANT00000018708.1">
    <property type="protein sequence ID" value="ENSSANP00000017511.1"/>
    <property type="gene ID" value="ENSSANG00000009214.1"/>
</dbReference>
<dbReference type="InterPro" id="IPR023801">
    <property type="entry name" value="His_deacetylse_dom"/>
</dbReference>
<accession>A0A671LGT6</accession>
<dbReference type="GO" id="GO:0000118">
    <property type="term" value="C:histone deacetylase complex"/>
    <property type="evidence" value="ECO:0007669"/>
    <property type="project" value="TreeGrafter"/>
</dbReference>
<reference evidence="2" key="1">
    <citation type="submission" date="2025-08" db="UniProtKB">
        <authorList>
            <consortium name="Ensembl"/>
        </authorList>
    </citation>
    <scope>IDENTIFICATION</scope>
</reference>
<organism evidence="2 3">
    <name type="scientific">Sinocyclocheilus anshuiensis</name>
    <dbReference type="NCBI Taxonomy" id="1608454"/>
    <lineage>
        <taxon>Eukaryota</taxon>
        <taxon>Metazoa</taxon>
        <taxon>Chordata</taxon>
        <taxon>Craniata</taxon>
        <taxon>Vertebrata</taxon>
        <taxon>Euteleostomi</taxon>
        <taxon>Actinopterygii</taxon>
        <taxon>Neopterygii</taxon>
        <taxon>Teleostei</taxon>
        <taxon>Ostariophysi</taxon>
        <taxon>Cypriniformes</taxon>
        <taxon>Cyprinidae</taxon>
        <taxon>Cyprininae</taxon>
        <taxon>Sinocyclocheilus</taxon>
    </lineage>
</organism>
<dbReference type="PRINTS" id="PR01270">
    <property type="entry name" value="HDASUPER"/>
</dbReference>
<sequence length="449" mass="49368">MQNPMLWNRYAQPVLTLSPPVVAGNTHSLILRPKMTTKKSVICYLILSLPVPGQWTVMSHRPLSKSQSAPSFIQHIHTQTVMITHPIIFVCVGLVLDYKMLQHECNCGDGTNFHTGYAGKITSIWSRLQECGLRSQCKWVKGRPATFEELLSVHSEQLICSYSGFSESTASIPYRSQTDLDTVLNSSCSAAILKMAVGNVIELALRVAGGELRVRIPYGSSIFNSVAIAAKQLQERLNVKKILIVDWDVHHGYGTEEIFYTDPSVLYISLHRYDNGSFFLGNGQPTRVGSDRGEGYNVNVAWSGGLSPPMGDAEYLAAFRTVVMPIAHEFSPDVVLVSAGFDAAEGHPEALGGYRVSAECFGFLTRKLMELAEGRVMLVLEGGSNPITLCDALQACVSALVGNEVCPLNEEELVRKPCVNAVESLKTVLHVQSENRSVSIVHVYFLWSF</sequence>
<dbReference type="GO" id="GO:0040029">
    <property type="term" value="P:epigenetic regulation of gene expression"/>
    <property type="evidence" value="ECO:0007669"/>
    <property type="project" value="TreeGrafter"/>
</dbReference>
<keyword evidence="3" id="KW-1185">Reference proteome</keyword>
<evidence type="ECO:0000313" key="2">
    <source>
        <dbReference type="Ensembl" id="ENSSANP00000017511.1"/>
    </source>
</evidence>
<dbReference type="PANTHER" id="PTHR10625:SF42">
    <property type="entry name" value="HISTONE DEACETYLASE 7"/>
    <property type="match status" value="1"/>
</dbReference>
<dbReference type="SUPFAM" id="SSF52768">
    <property type="entry name" value="Arginase/deacetylase"/>
    <property type="match status" value="1"/>
</dbReference>
<dbReference type="InterPro" id="IPR023696">
    <property type="entry name" value="Ureohydrolase_dom_sf"/>
</dbReference>
<dbReference type="Proteomes" id="UP000472260">
    <property type="component" value="Unassembled WGS sequence"/>
</dbReference>
<feature type="domain" description="Histone deacetylase" evidence="1">
    <location>
        <begin position="118"/>
        <end position="400"/>
    </location>
</feature>
<protein>
    <submittedName>
        <fullName evidence="2">Histone deacetylase 7b</fullName>
    </submittedName>
</protein>
<proteinExistence type="predicted"/>
<name>A0A671LGT6_9TELE</name>
<dbReference type="InterPro" id="IPR037138">
    <property type="entry name" value="His_deacetylse_dom_sf"/>
</dbReference>